<reference evidence="1 2" key="1">
    <citation type="journal article" date="2021" name="J. Hered.">
        <title>A chromosome-level genome assembly of the parasitoid wasp, Cotesia glomerata (Hymenoptera: Braconidae).</title>
        <authorList>
            <person name="Pinto B.J."/>
            <person name="Weis J.J."/>
            <person name="Gamble T."/>
            <person name="Ode P.J."/>
            <person name="Paul R."/>
            <person name="Zaspel J.M."/>
        </authorList>
    </citation>
    <scope>NUCLEOTIDE SEQUENCE [LARGE SCALE GENOMIC DNA]</scope>
    <source>
        <strain evidence="1">CgM1</strain>
    </source>
</reference>
<comment type="caution">
    <text evidence="1">The sequence shown here is derived from an EMBL/GenBank/DDBJ whole genome shotgun (WGS) entry which is preliminary data.</text>
</comment>
<gene>
    <name evidence="1" type="ORF">KQX54_007681</name>
</gene>
<organism evidence="1 2">
    <name type="scientific">Cotesia glomerata</name>
    <name type="common">Lepidopteran parasitic wasp</name>
    <name type="synonym">Apanteles glomeratus</name>
    <dbReference type="NCBI Taxonomy" id="32391"/>
    <lineage>
        <taxon>Eukaryota</taxon>
        <taxon>Metazoa</taxon>
        <taxon>Ecdysozoa</taxon>
        <taxon>Arthropoda</taxon>
        <taxon>Hexapoda</taxon>
        <taxon>Insecta</taxon>
        <taxon>Pterygota</taxon>
        <taxon>Neoptera</taxon>
        <taxon>Endopterygota</taxon>
        <taxon>Hymenoptera</taxon>
        <taxon>Apocrita</taxon>
        <taxon>Ichneumonoidea</taxon>
        <taxon>Braconidae</taxon>
        <taxon>Microgastrinae</taxon>
        <taxon>Cotesia</taxon>
    </lineage>
</organism>
<sequence>MINCRDLDEKILLSGPGYPMPARKGLLAPQNTFLDTIATRFDGTRRGLKVEGNVPRVDTLGFPFLPFGRTKTKTRRRSRHPFAFPFTSIRLSGNYGNLFATRRWLDNEDAVQLRKIVL</sequence>
<proteinExistence type="predicted"/>
<name>A0AAV7IJN3_COTGL</name>
<dbReference type="EMBL" id="JAHXZJ010001492">
    <property type="protein sequence ID" value="KAH0552250.1"/>
    <property type="molecule type" value="Genomic_DNA"/>
</dbReference>
<keyword evidence="2" id="KW-1185">Reference proteome</keyword>
<evidence type="ECO:0000313" key="1">
    <source>
        <dbReference type="EMBL" id="KAH0552250.1"/>
    </source>
</evidence>
<dbReference type="Proteomes" id="UP000826195">
    <property type="component" value="Unassembled WGS sequence"/>
</dbReference>
<dbReference type="AlphaFoldDB" id="A0AAV7IJN3"/>
<protein>
    <submittedName>
        <fullName evidence="1">Uncharacterized protein</fullName>
    </submittedName>
</protein>
<evidence type="ECO:0000313" key="2">
    <source>
        <dbReference type="Proteomes" id="UP000826195"/>
    </source>
</evidence>
<accession>A0AAV7IJN3</accession>